<keyword evidence="5" id="KW-0574">Periplasm</keyword>
<feature type="domain" description="Cytochrome c" evidence="9">
    <location>
        <begin position="220"/>
        <end position="359"/>
    </location>
</feature>
<accession>A0ABQ1UGU6</accession>
<comment type="caution">
    <text evidence="10">The sequence shown here is derived from an EMBL/GenBank/DDBJ whole genome shotgun (WGS) entry which is preliminary data.</text>
</comment>
<dbReference type="RefSeq" id="WP_188815103.1">
    <property type="nucleotide sequence ID" value="NZ_BMHT01000006.1"/>
</dbReference>
<dbReference type="SUPFAM" id="SSF46626">
    <property type="entry name" value="Cytochrome c"/>
    <property type="match status" value="2"/>
</dbReference>
<evidence type="ECO:0000313" key="10">
    <source>
        <dbReference type="EMBL" id="GGF18586.1"/>
    </source>
</evidence>
<dbReference type="Proteomes" id="UP000632273">
    <property type="component" value="Unassembled WGS sequence"/>
</dbReference>
<dbReference type="InterPro" id="IPR036909">
    <property type="entry name" value="Cyt_c-like_dom_sf"/>
</dbReference>
<evidence type="ECO:0000256" key="6">
    <source>
        <dbReference type="ARBA" id="ARBA00023002"/>
    </source>
</evidence>
<dbReference type="GO" id="GO:0004601">
    <property type="term" value="F:peroxidase activity"/>
    <property type="evidence" value="ECO:0007669"/>
    <property type="project" value="UniProtKB-KW"/>
</dbReference>
<sequence length="375" mass="41307">MVPHIPRLFPWLWASALAFLLLVACGKNDPEQEPDDDTPVVTTPYSLALPSKFPQTVTIPADNPLTEEGVKLGRFLFYESKLSRDNSMSCGSCHQQSKAFTDGRARSLGIDGQEHPRGAMSLANVLWENSLNWDGAATTVETQARIPIENAVELHQSLAAGVAKLQQTDLYPPLFRQAFGSKIITEENTLKALAQFERTLISAGSRFDKYNNGDRSSLTQQELQGLNLFNTHPVPVTLPGANCFHCHGAPLFTARDFFNNGLDATFTDLGRGGVTKQGFDNGKFKAPSLRNIALTAPYMHDGRFQTLEQVLDHYSDHVQLTSPNLDPNLLDAANSPFSSQLALTATQKKQIIAFLNSLTDSTFIQDPRFSDPFKP</sequence>
<evidence type="ECO:0000256" key="1">
    <source>
        <dbReference type="ARBA" id="ARBA00004418"/>
    </source>
</evidence>
<evidence type="ECO:0000259" key="9">
    <source>
        <dbReference type="PROSITE" id="PS51007"/>
    </source>
</evidence>
<comment type="subcellular location">
    <subcellularLocation>
        <location evidence="1">Periplasm</location>
    </subcellularLocation>
</comment>
<dbReference type="InterPro" id="IPR051395">
    <property type="entry name" value="Cytochrome_c_Peroxidase/MauG"/>
</dbReference>
<evidence type="ECO:0000256" key="2">
    <source>
        <dbReference type="ARBA" id="ARBA00022617"/>
    </source>
</evidence>
<evidence type="ECO:0000256" key="7">
    <source>
        <dbReference type="ARBA" id="ARBA00023004"/>
    </source>
</evidence>
<evidence type="ECO:0000256" key="3">
    <source>
        <dbReference type="ARBA" id="ARBA00022723"/>
    </source>
</evidence>
<keyword evidence="2 8" id="KW-0349">Heme</keyword>
<organism evidence="10 11">
    <name type="scientific">Hymenobacter cavernae</name>
    <dbReference type="NCBI Taxonomy" id="2044852"/>
    <lineage>
        <taxon>Bacteria</taxon>
        <taxon>Pseudomonadati</taxon>
        <taxon>Bacteroidota</taxon>
        <taxon>Cytophagia</taxon>
        <taxon>Cytophagales</taxon>
        <taxon>Hymenobacteraceae</taxon>
        <taxon>Hymenobacter</taxon>
    </lineage>
</organism>
<evidence type="ECO:0000256" key="4">
    <source>
        <dbReference type="ARBA" id="ARBA00022729"/>
    </source>
</evidence>
<proteinExistence type="predicted"/>
<dbReference type="PANTHER" id="PTHR30600:SF10">
    <property type="entry name" value="BLL6722 PROTEIN"/>
    <property type="match status" value="1"/>
</dbReference>
<reference evidence="11" key="1">
    <citation type="journal article" date="2019" name="Int. J. Syst. Evol. Microbiol.">
        <title>The Global Catalogue of Microorganisms (GCM) 10K type strain sequencing project: providing services to taxonomists for standard genome sequencing and annotation.</title>
        <authorList>
            <consortium name="The Broad Institute Genomics Platform"/>
            <consortium name="The Broad Institute Genome Sequencing Center for Infectious Disease"/>
            <person name="Wu L."/>
            <person name="Ma J."/>
        </authorList>
    </citation>
    <scope>NUCLEOTIDE SEQUENCE [LARGE SCALE GENOMIC DNA]</scope>
    <source>
        <strain evidence="11">CGMCC 1.15197</strain>
    </source>
</reference>
<dbReference type="PANTHER" id="PTHR30600">
    <property type="entry name" value="CYTOCHROME C PEROXIDASE-RELATED"/>
    <property type="match status" value="1"/>
</dbReference>
<dbReference type="InterPro" id="IPR009056">
    <property type="entry name" value="Cyt_c-like_dom"/>
</dbReference>
<dbReference type="Gene3D" id="1.10.760.10">
    <property type="entry name" value="Cytochrome c-like domain"/>
    <property type="match status" value="2"/>
</dbReference>
<dbReference type="InterPro" id="IPR026259">
    <property type="entry name" value="MauG/Cytc_peroxidase"/>
</dbReference>
<keyword evidence="11" id="KW-1185">Reference proteome</keyword>
<gene>
    <name evidence="10" type="ORF">GCM10011383_32620</name>
</gene>
<keyword evidence="6" id="KW-0560">Oxidoreductase</keyword>
<evidence type="ECO:0000313" key="11">
    <source>
        <dbReference type="Proteomes" id="UP000632273"/>
    </source>
</evidence>
<dbReference type="InterPro" id="IPR004852">
    <property type="entry name" value="Di-haem_cyt_c_peroxidsae"/>
</dbReference>
<keyword evidence="3 8" id="KW-0479">Metal-binding</keyword>
<keyword evidence="4" id="KW-0732">Signal</keyword>
<evidence type="ECO:0000256" key="5">
    <source>
        <dbReference type="ARBA" id="ARBA00022764"/>
    </source>
</evidence>
<dbReference type="EMBL" id="BMHT01000006">
    <property type="protein sequence ID" value="GGF18586.1"/>
    <property type="molecule type" value="Genomic_DNA"/>
</dbReference>
<dbReference type="Pfam" id="PF03150">
    <property type="entry name" value="CCP_MauG"/>
    <property type="match status" value="1"/>
</dbReference>
<name>A0ABQ1UGU6_9BACT</name>
<evidence type="ECO:0000256" key="8">
    <source>
        <dbReference type="PROSITE-ProRule" id="PRU00433"/>
    </source>
</evidence>
<keyword evidence="10" id="KW-0575">Peroxidase</keyword>
<dbReference type="PROSITE" id="PS51007">
    <property type="entry name" value="CYTC"/>
    <property type="match status" value="1"/>
</dbReference>
<dbReference type="PIRSF" id="PIRSF000294">
    <property type="entry name" value="Cytochrome-c_peroxidase"/>
    <property type="match status" value="1"/>
</dbReference>
<keyword evidence="7 8" id="KW-0408">Iron</keyword>
<dbReference type="PROSITE" id="PS51257">
    <property type="entry name" value="PROKAR_LIPOPROTEIN"/>
    <property type="match status" value="1"/>
</dbReference>
<protein>
    <submittedName>
        <fullName evidence="10">Cytochrome-c peroxidase</fullName>
    </submittedName>
</protein>